<dbReference type="AlphaFoldDB" id="A0A835J1E1"/>
<dbReference type="Proteomes" id="UP000631114">
    <property type="component" value="Unassembled WGS sequence"/>
</dbReference>
<reference evidence="3 4" key="1">
    <citation type="submission" date="2020-10" db="EMBL/GenBank/DDBJ databases">
        <title>The Coptis chinensis genome and diversification of protoberbering-type alkaloids.</title>
        <authorList>
            <person name="Wang B."/>
            <person name="Shu S."/>
            <person name="Song C."/>
            <person name="Liu Y."/>
        </authorList>
    </citation>
    <scope>NUCLEOTIDE SEQUENCE [LARGE SCALE GENOMIC DNA]</scope>
    <source>
        <strain evidence="3">HL-2020</strain>
        <tissue evidence="3">Leaf</tissue>
    </source>
</reference>
<dbReference type="InterPro" id="IPR025312">
    <property type="entry name" value="DUF4216"/>
</dbReference>
<dbReference type="Pfam" id="PF13963">
    <property type="entry name" value="Transpos_assoc"/>
    <property type="match status" value="1"/>
</dbReference>
<dbReference type="OrthoDB" id="1932595at2759"/>
<name>A0A835J1E1_9MAGN</name>
<dbReference type="Pfam" id="PF13952">
    <property type="entry name" value="DUF4216"/>
    <property type="match status" value="1"/>
</dbReference>
<dbReference type="EMBL" id="JADFTS010000001">
    <property type="protein sequence ID" value="KAF9626502.1"/>
    <property type="molecule type" value="Genomic_DNA"/>
</dbReference>
<feature type="domain" description="DUF4216" evidence="1">
    <location>
        <begin position="273"/>
        <end position="345"/>
    </location>
</feature>
<proteinExistence type="predicted"/>
<dbReference type="InterPro" id="IPR029480">
    <property type="entry name" value="Transpos_assoc"/>
</dbReference>
<evidence type="ECO:0000313" key="3">
    <source>
        <dbReference type="EMBL" id="KAF9626502.1"/>
    </source>
</evidence>
<evidence type="ECO:0000259" key="2">
    <source>
        <dbReference type="Pfam" id="PF13963"/>
    </source>
</evidence>
<evidence type="ECO:0000259" key="1">
    <source>
        <dbReference type="Pfam" id="PF13952"/>
    </source>
</evidence>
<dbReference type="PANTHER" id="PTHR48258:SF9">
    <property type="entry name" value="OS01G0348150 PROTEIN"/>
    <property type="match status" value="1"/>
</dbReference>
<protein>
    <recommendedName>
        <fullName evidence="5">Transposase-associated domain-containing protein</fullName>
    </recommendedName>
</protein>
<evidence type="ECO:0008006" key="5">
    <source>
        <dbReference type="Google" id="ProtNLM"/>
    </source>
</evidence>
<accession>A0A835J1E1</accession>
<sequence>MSTLLDKSWMSKPRGSDEYIKGVELFIRFTNYKSEAESFFSCPCLKCRNGHGKIPFGMVHYHLLHHGIDTSYIVWFVHGERDAEKLETFLMSNSVDEEIDIDHFYEEGDIDAYQEGVDLVNDAFGRVGENANAFVEDIRRNEIEDWSNLEFNAHQDCQTRKYKSILDDAKLPLYPSCVGKQTKLLATVELEHVEGESRLKRLADGPNFKAISYNIYHIIVFCLLCEPTRDTKKGKHRIAVVYMNDSLTTGKLRDRNYKVVETTYNGVVRHIFEMDYTDFSQVVSCCDWVRVEDRTTGCKVDPDTNLVIVNMEKFKGRNREEDESFILASQAYQVFYSKDLLRPRWFNIFLTPKSMTKDVDALEVPIQLHSTIGKCCF</sequence>
<feature type="domain" description="Transposase-associated" evidence="2">
    <location>
        <begin position="7"/>
        <end position="80"/>
    </location>
</feature>
<keyword evidence="4" id="KW-1185">Reference proteome</keyword>
<comment type="caution">
    <text evidence="3">The sequence shown here is derived from an EMBL/GenBank/DDBJ whole genome shotgun (WGS) entry which is preliminary data.</text>
</comment>
<evidence type="ECO:0000313" key="4">
    <source>
        <dbReference type="Proteomes" id="UP000631114"/>
    </source>
</evidence>
<organism evidence="3 4">
    <name type="scientific">Coptis chinensis</name>
    <dbReference type="NCBI Taxonomy" id="261450"/>
    <lineage>
        <taxon>Eukaryota</taxon>
        <taxon>Viridiplantae</taxon>
        <taxon>Streptophyta</taxon>
        <taxon>Embryophyta</taxon>
        <taxon>Tracheophyta</taxon>
        <taxon>Spermatophyta</taxon>
        <taxon>Magnoliopsida</taxon>
        <taxon>Ranunculales</taxon>
        <taxon>Ranunculaceae</taxon>
        <taxon>Coptidoideae</taxon>
        <taxon>Coptis</taxon>
    </lineage>
</organism>
<dbReference type="PANTHER" id="PTHR48258">
    <property type="entry name" value="DUF4218 DOMAIN-CONTAINING PROTEIN-RELATED"/>
    <property type="match status" value="1"/>
</dbReference>
<gene>
    <name evidence="3" type="ORF">IFM89_034436</name>
</gene>